<dbReference type="EMBL" id="JAIRAU010000048">
    <property type="protein sequence ID" value="MBZ5714484.1"/>
    <property type="molecule type" value="Genomic_DNA"/>
</dbReference>
<feature type="compositionally biased region" description="Pro residues" evidence="1">
    <location>
        <begin position="24"/>
        <end position="37"/>
    </location>
</feature>
<keyword evidence="4" id="KW-1185">Reference proteome</keyword>
<keyword evidence="2" id="KW-0732">Signal</keyword>
<evidence type="ECO:0000256" key="2">
    <source>
        <dbReference type="SAM" id="SignalP"/>
    </source>
</evidence>
<comment type="caution">
    <text evidence="3">The sequence shown here is derived from an EMBL/GenBank/DDBJ whole genome shotgun (WGS) entry which is preliminary data.</text>
</comment>
<dbReference type="PROSITE" id="PS51257">
    <property type="entry name" value="PROKAR_LIPOPROTEIN"/>
    <property type="match status" value="1"/>
</dbReference>
<dbReference type="Proteomes" id="UP001139031">
    <property type="component" value="Unassembled WGS sequence"/>
</dbReference>
<reference evidence="3" key="1">
    <citation type="submission" date="2021-08" db="EMBL/GenBank/DDBJ databases">
        <authorList>
            <person name="Stevens D.C."/>
        </authorList>
    </citation>
    <scope>NUCLEOTIDE SEQUENCE</scope>
    <source>
        <strain evidence="3">DSM 53165</strain>
    </source>
</reference>
<name>A0ABS7U214_9BACT</name>
<evidence type="ECO:0008006" key="5">
    <source>
        <dbReference type="Google" id="ProtNLM"/>
    </source>
</evidence>
<feature type="compositionally biased region" description="Pro residues" evidence="1">
    <location>
        <begin position="45"/>
        <end position="55"/>
    </location>
</feature>
<organism evidence="3 4">
    <name type="scientific">Nannocystis pusilla</name>
    <dbReference type="NCBI Taxonomy" id="889268"/>
    <lineage>
        <taxon>Bacteria</taxon>
        <taxon>Pseudomonadati</taxon>
        <taxon>Myxococcota</taxon>
        <taxon>Polyangia</taxon>
        <taxon>Nannocystales</taxon>
        <taxon>Nannocystaceae</taxon>
        <taxon>Nannocystis</taxon>
    </lineage>
</organism>
<dbReference type="RefSeq" id="WP_224196218.1">
    <property type="nucleotide sequence ID" value="NZ_JAIRAU010000048.1"/>
</dbReference>
<evidence type="ECO:0000313" key="3">
    <source>
        <dbReference type="EMBL" id="MBZ5714484.1"/>
    </source>
</evidence>
<feature type="signal peptide" evidence="2">
    <location>
        <begin position="1"/>
        <end position="22"/>
    </location>
</feature>
<accession>A0ABS7U214</accession>
<feature type="chain" id="PRO_5046386959" description="Lipoprotein" evidence="2">
    <location>
        <begin position="23"/>
        <end position="216"/>
    </location>
</feature>
<protein>
    <recommendedName>
        <fullName evidence="5">Lipoprotein</fullName>
    </recommendedName>
</protein>
<gene>
    <name evidence="3" type="ORF">K7C98_35070</name>
</gene>
<sequence length="216" mass="22798">MRTRLAPLLAALLACTPVTTDAPPSQPPAPTPAPQPGLPATSAPTPTPTPAPQPAPETLEERNVSKSAGTAGGVTVLWPRIIPREIVDDNRGLASALQQQMKRIVEKHLPGRPIDFRPEPERVCPKAGCAGVSVGLLLSRQNQGCLVIALISRPGVSPTKIVPWVGKVQLRADTVGFREWPESQITVDDYVPCNSLLTTMDAQEPAIAAALQAAAQ</sequence>
<proteinExistence type="predicted"/>
<evidence type="ECO:0000256" key="1">
    <source>
        <dbReference type="SAM" id="MobiDB-lite"/>
    </source>
</evidence>
<feature type="region of interest" description="Disordered" evidence="1">
    <location>
        <begin position="17"/>
        <end position="70"/>
    </location>
</feature>
<evidence type="ECO:0000313" key="4">
    <source>
        <dbReference type="Proteomes" id="UP001139031"/>
    </source>
</evidence>